<accession>A0A9W6L7L3</accession>
<gene>
    <name evidence="1" type="ORF">GCM10017577_57190</name>
</gene>
<name>A0A9W6L7L3_9PSEU</name>
<dbReference type="NCBIfam" id="TIGR03252">
    <property type="entry name" value="HhH-GPD-type base excision DNA repair protein"/>
    <property type="match status" value="1"/>
</dbReference>
<evidence type="ECO:0000313" key="2">
    <source>
        <dbReference type="Proteomes" id="UP001143463"/>
    </source>
</evidence>
<dbReference type="GO" id="GO:0006281">
    <property type="term" value="P:DNA repair"/>
    <property type="evidence" value="ECO:0007669"/>
    <property type="project" value="InterPro"/>
</dbReference>
<dbReference type="AlphaFoldDB" id="A0A9W6L7L3"/>
<sequence length="199" mass="21667">MQVTRYRGPVLSLSQDAAADALLDRDPLALLTGMLLDQQIPMERAFAAPAELARRLGTDTLDAGQIAGYDPEKLVEVFAEKPALHRYPRSMAGRVQALHQAIVERYDGDVTGIWSDAADGRELFRRLSALPGFGTQKAQIFVALLGKQRGVTPEGWREAAGSYGEEGSFRSVADVRDPGSLERVREFKQAAKAAKKAGK</sequence>
<reference evidence="1" key="1">
    <citation type="journal article" date="2014" name="Int. J. Syst. Evol. Microbiol.">
        <title>Complete genome sequence of Corynebacterium casei LMG S-19264T (=DSM 44701T), isolated from a smear-ripened cheese.</title>
        <authorList>
            <consortium name="US DOE Joint Genome Institute (JGI-PGF)"/>
            <person name="Walter F."/>
            <person name="Albersmeier A."/>
            <person name="Kalinowski J."/>
            <person name="Ruckert C."/>
        </authorList>
    </citation>
    <scope>NUCLEOTIDE SEQUENCE</scope>
    <source>
        <strain evidence="1">VKM Ac-1069</strain>
    </source>
</reference>
<dbReference type="GO" id="GO:0003824">
    <property type="term" value="F:catalytic activity"/>
    <property type="evidence" value="ECO:0007669"/>
    <property type="project" value="InterPro"/>
</dbReference>
<comment type="caution">
    <text evidence="1">The sequence shown here is derived from an EMBL/GenBank/DDBJ whole genome shotgun (WGS) entry which is preliminary data.</text>
</comment>
<evidence type="ECO:0000313" key="1">
    <source>
        <dbReference type="EMBL" id="GLL14572.1"/>
    </source>
</evidence>
<organism evidence="1 2">
    <name type="scientific">Pseudonocardia halophobica</name>
    <dbReference type="NCBI Taxonomy" id="29401"/>
    <lineage>
        <taxon>Bacteria</taxon>
        <taxon>Bacillati</taxon>
        <taxon>Actinomycetota</taxon>
        <taxon>Actinomycetes</taxon>
        <taxon>Pseudonocardiales</taxon>
        <taxon>Pseudonocardiaceae</taxon>
        <taxon>Pseudonocardia</taxon>
    </lineage>
</organism>
<dbReference type="Proteomes" id="UP001143463">
    <property type="component" value="Unassembled WGS sequence"/>
</dbReference>
<dbReference type="InterPro" id="IPR017658">
    <property type="entry name" value="HhH-GPD_base_excis"/>
</dbReference>
<keyword evidence="2" id="KW-1185">Reference proteome</keyword>
<protein>
    <submittedName>
        <fullName evidence="1">(Fe-S)-cluster assembly protein</fullName>
    </submittedName>
</protein>
<dbReference type="EMBL" id="BSFQ01000033">
    <property type="protein sequence ID" value="GLL14572.1"/>
    <property type="molecule type" value="Genomic_DNA"/>
</dbReference>
<dbReference type="InterPro" id="IPR011257">
    <property type="entry name" value="DNA_glycosylase"/>
</dbReference>
<dbReference type="Gene3D" id="1.10.340.30">
    <property type="entry name" value="Hypothetical protein, domain 2"/>
    <property type="match status" value="1"/>
</dbReference>
<dbReference type="SUPFAM" id="SSF48150">
    <property type="entry name" value="DNA-glycosylase"/>
    <property type="match status" value="1"/>
</dbReference>
<reference evidence="1" key="2">
    <citation type="submission" date="2023-01" db="EMBL/GenBank/DDBJ databases">
        <authorList>
            <person name="Sun Q."/>
            <person name="Evtushenko L."/>
        </authorList>
    </citation>
    <scope>NUCLEOTIDE SEQUENCE</scope>
    <source>
        <strain evidence="1">VKM Ac-1069</strain>
    </source>
</reference>
<proteinExistence type="predicted"/>